<proteinExistence type="predicted"/>
<evidence type="ECO:0000313" key="9">
    <source>
        <dbReference type="EMBL" id="KAL0913781.1"/>
    </source>
</evidence>
<keyword evidence="3" id="KW-0805">Transcription regulation</keyword>
<evidence type="ECO:0000259" key="8">
    <source>
        <dbReference type="PROSITE" id="PS51294"/>
    </source>
</evidence>
<feature type="domain" description="Myb-like" evidence="7">
    <location>
        <begin position="9"/>
        <end position="61"/>
    </location>
</feature>
<comment type="caution">
    <text evidence="9">The sequence shown here is derived from an EMBL/GenBank/DDBJ whole genome shotgun (WGS) entry which is preliminary data.</text>
</comment>
<evidence type="ECO:0000256" key="4">
    <source>
        <dbReference type="ARBA" id="ARBA00023125"/>
    </source>
</evidence>
<evidence type="ECO:0000256" key="2">
    <source>
        <dbReference type="ARBA" id="ARBA00022737"/>
    </source>
</evidence>
<dbReference type="InterPro" id="IPR017930">
    <property type="entry name" value="Myb_dom"/>
</dbReference>
<dbReference type="InterPro" id="IPR015495">
    <property type="entry name" value="Myb_TF_plants"/>
</dbReference>
<dbReference type="InterPro" id="IPR009057">
    <property type="entry name" value="Homeodomain-like_sf"/>
</dbReference>
<evidence type="ECO:0000256" key="3">
    <source>
        <dbReference type="ARBA" id="ARBA00023015"/>
    </source>
</evidence>
<dbReference type="EMBL" id="JANQDX010000013">
    <property type="protein sequence ID" value="KAL0913781.1"/>
    <property type="molecule type" value="Genomic_DNA"/>
</dbReference>
<evidence type="ECO:0000256" key="5">
    <source>
        <dbReference type="ARBA" id="ARBA00023163"/>
    </source>
</evidence>
<evidence type="ECO:0000256" key="1">
    <source>
        <dbReference type="ARBA" id="ARBA00004123"/>
    </source>
</evidence>
<evidence type="ECO:0000256" key="6">
    <source>
        <dbReference type="ARBA" id="ARBA00023242"/>
    </source>
</evidence>
<sequence length="337" mass="37396">MGRSPCCDEVGVKKGPWTPEEDEKLIEYIKKHGHGSWRHLPRNAGLNRCGKSCRLRWTNYLRPDIKRGKFSEEEEGLIIHLHSMLGNKWSLISTKLPGRTDNEIKNHWNTHLKKKLLLMGIDPVTHRRRADLELLANLPNLLAASNSSTRMTNSWDSALQFQADTANLVQVQILQGLLQVLMASSPNSNASPNLNMNNLLGSSLAPLRNIADILQANRQLEALLNGSFGLAHGSIPSASTIQMPNNYQSLPLQNQPKMNGNENQQLLFHSTTPSLVSASPENTTSVISLKQEQINSNEISAANSESSTPIDPWDALNLSDPNGADLGWKEILEQISW</sequence>
<keyword evidence="4" id="KW-0238">DNA-binding</keyword>
<protein>
    <submittedName>
        <fullName evidence="9">Uncharacterized protein</fullName>
    </submittedName>
</protein>
<accession>A0ABD0UU20</accession>
<dbReference type="GO" id="GO:0003677">
    <property type="term" value="F:DNA binding"/>
    <property type="evidence" value="ECO:0007669"/>
    <property type="project" value="UniProtKB-KW"/>
</dbReference>
<gene>
    <name evidence="9" type="ORF">M5K25_017267</name>
</gene>
<feature type="domain" description="HTH myb-type" evidence="8">
    <location>
        <begin position="62"/>
        <end position="116"/>
    </location>
</feature>
<evidence type="ECO:0000259" key="7">
    <source>
        <dbReference type="PROSITE" id="PS50090"/>
    </source>
</evidence>
<keyword evidence="10" id="KW-1185">Reference proteome</keyword>
<dbReference type="SMART" id="SM00717">
    <property type="entry name" value="SANT"/>
    <property type="match status" value="2"/>
</dbReference>
<dbReference type="GO" id="GO:0005634">
    <property type="term" value="C:nucleus"/>
    <property type="evidence" value="ECO:0007669"/>
    <property type="project" value="UniProtKB-SubCell"/>
</dbReference>
<dbReference type="Gene3D" id="1.10.10.60">
    <property type="entry name" value="Homeodomain-like"/>
    <property type="match status" value="2"/>
</dbReference>
<dbReference type="PANTHER" id="PTHR47994">
    <property type="entry name" value="F14D16.11-RELATED"/>
    <property type="match status" value="1"/>
</dbReference>
<dbReference type="SUPFAM" id="SSF46689">
    <property type="entry name" value="Homeodomain-like"/>
    <property type="match status" value="1"/>
</dbReference>
<feature type="domain" description="Myb-like" evidence="7">
    <location>
        <begin position="62"/>
        <end position="112"/>
    </location>
</feature>
<name>A0ABD0UU20_DENTH</name>
<dbReference type="Pfam" id="PF00249">
    <property type="entry name" value="Myb_DNA-binding"/>
    <property type="match status" value="2"/>
</dbReference>
<keyword evidence="5" id="KW-0804">Transcription</keyword>
<organism evidence="9 10">
    <name type="scientific">Dendrobium thyrsiflorum</name>
    <name type="common">Pinecone-like raceme dendrobium</name>
    <name type="synonym">Orchid</name>
    <dbReference type="NCBI Taxonomy" id="117978"/>
    <lineage>
        <taxon>Eukaryota</taxon>
        <taxon>Viridiplantae</taxon>
        <taxon>Streptophyta</taxon>
        <taxon>Embryophyta</taxon>
        <taxon>Tracheophyta</taxon>
        <taxon>Spermatophyta</taxon>
        <taxon>Magnoliopsida</taxon>
        <taxon>Liliopsida</taxon>
        <taxon>Asparagales</taxon>
        <taxon>Orchidaceae</taxon>
        <taxon>Epidendroideae</taxon>
        <taxon>Malaxideae</taxon>
        <taxon>Dendrobiinae</taxon>
        <taxon>Dendrobium</taxon>
    </lineage>
</organism>
<feature type="domain" description="HTH myb-type" evidence="8">
    <location>
        <begin position="9"/>
        <end position="61"/>
    </location>
</feature>
<dbReference type="Proteomes" id="UP001552299">
    <property type="component" value="Unassembled WGS sequence"/>
</dbReference>
<dbReference type="PROSITE" id="PS51294">
    <property type="entry name" value="HTH_MYB"/>
    <property type="match status" value="2"/>
</dbReference>
<dbReference type="FunFam" id="1.10.10.60:FF:000349">
    <property type="entry name" value="Transcription factor MYB39"/>
    <property type="match status" value="1"/>
</dbReference>
<keyword evidence="6" id="KW-0539">Nucleus</keyword>
<evidence type="ECO:0000313" key="10">
    <source>
        <dbReference type="Proteomes" id="UP001552299"/>
    </source>
</evidence>
<comment type="subcellular location">
    <subcellularLocation>
        <location evidence="1">Nucleus</location>
    </subcellularLocation>
</comment>
<dbReference type="AlphaFoldDB" id="A0ABD0UU20"/>
<reference evidence="9 10" key="1">
    <citation type="journal article" date="2024" name="Plant Biotechnol. J.">
        <title>Dendrobium thyrsiflorum genome and its molecular insights into genes involved in important horticultural traits.</title>
        <authorList>
            <person name="Chen B."/>
            <person name="Wang J.Y."/>
            <person name="Zheng P.J."/>
            <person name="Li K.L."/>
            <person name="Liang Y.M."/>
            <person name="Chen X.F."/>
            <person name="Zhang C."/>
            <person name="Zhao X."/>
            <person name="He X."/>
            <person name="Zhang G.Q."/>
            <person name="Liu Z.J."/>
            <person name="Xu Q."/>
        </authorList>
    </citation>
    <scope>NUCLEOTIDE SEQUENCE [LARGE SCALE GENOMIC DNA]</scope>
    <source>
        <strain evidence="9">GZMU011</strain>
    </source>
</reference>
<dbReference type="PROSITE" id="PS50090">
    <property type="entry name" value="MYB_LIKE"/>
    <property type="match status" value="2"/>
</dbReference>
<dbReference type="FunFam" id="1.10.10.60:FF:000001">
    <property type="entry name" value="MYB-related transcription factor"/>
    <property type="match status" value="1"/>
</dbReference>
<dbReference type="InterPro" id="IPR001005">
    <property type="entry name" value="SANT/Myb"/>
</dbReference>
<keyword evidence="2" id="KW-0677">Repeat</keyword>
<dbReference type="CDD" id="cd00167">
    <property type="entry name" value="SANT"/>
    <property type="match status" value="2"/>
</dbReference>